<keyword evidence="3" id="KW-0804">Transcription</keyword>
<evidence type="ECO:0000313" key="7">
    <source>
        <dbReference type="Proteomes" id="UP000292082"/>
    </source>
</evidence>
<feature type="compositionally biased region" description="Low complexity" evidence="4">
    <location>
        <begin position="92"/>
        <end position="111"/>
    </location>
</feature>
<dbReference type="STRING" id="114155.A0A4Q9PU45"/>
<dbReference type="GO" id="GO:0030015">
    <property type="term" value="C:CCR4-NOT core complex"/>
    <property type="evidence" value="ECO:0007669"/>
    <property type="project" value="InterPro"/>
</dbReference>
<feature type="domain" description="NOT2/NOT3/NOT5 C-terminal" evidence="5">
    <location>
        <begin position="460"/>
        <end position="583"/>
    </location>
</feature>
<dbReference type="InterPro" id="IPR007282">
    <property type="entry name" value="NOT2/3/5_C"/>
</dbReference>
<organism evidence="6 7">
    <name type="scientific">Dichomitus squalens</name>
    <dbReference type="NCBI Taxonomy" id="114155"/>
    <lineage>
        <taxon>Eukaryota</taxon>
        <taxon>Fungi</taxon>
        <taxon>Dikarya</taxon>
        <taxon>Basidiomycota</taxon>
        <taxon>Agaricomycotina</taxon>
        <taxon>Agaricomycetes</taxon>
        <taxon>Polyporales</taxon>
        <taxon>Polyporaceae</taxon>
        <taxon>Dichomitus</taxon>
    </lineage>
</organism>
<evidence type="ECO:0000256" key="3">
    <source>
        <dbReference type="ARBA" id="ARBA00023163"/>
    </source>
</evidence>
<comment type="similarity">
    <text evidence="1">Belongs to the CNOT2/3/5 family.</text>
</comment>
<feature type="compositionally biased region" description="Low complexity" evidence="4">
    <location>
        <begin position="165"/>
        <end position="191"/>
    </location>
</feature>
<evidence type="ECO:0000259" key="5">
    <source>
        <dbReference type="Pfam" id="PF04153"/>
    </source>
</evidence>
<dbReference type="GO" id="GO:0006355">
    <property type="term" value="P:regulation of DNA-templated transcription"/>
    <property type="evidence" value="ECO:0007669"/>
    <property type="project" value="InterPro"/>
</dbReference>
<feature type="compositionally biased region" description="Pro residues" evidence="4">
    <location>
        <begin position="362"/>
        <end position="374"/>
    </location>
</feature>
<dbReference type="Pfam" id="PF04153">
    <property type="entry name" value="NOT2_3_5_C"/>
    <property type="match status" value="1"/>
</dbReference>
<evidence type="ECO:0000313" key="6">
    <source>
        <dbReference type="EMBL" id="TBU58072.1"/>
    </source>
</evidence>
<dbReference type="AlphaFoldDB" id="A0A4Q9PU45"/>
<feature type="compositionally biased region" description="Polar residues" evidence="4">
    <location>
        <begin position="318"/>
        <end position="339"/>
    </location>
</feature>
<sequence length="626" mass="66314">MHRPGNRLSSREPDGVFTSRAGQPPQRPPSLGPNPALGGPYRGPYPGFGMPQRNVMPGYPSLPNQRTVVPQPSPNFLQQRGQSNFPYTAGTLQQQQAQSQSQQQLASQGALPHPAAHQQQQQTQNQGSGVNSTLPPHLAQNAAPSSLAPSVSSQSELGLDPNDFPALGAAPASSTPAATNANATSYASQAGTGAGGNGAQAGSGLGANQQRELTAEDFPALGGQSQTTQQQTVASQQTPADGHPPGLNGFQQSADPQQRQSLLGSLTAGAQQQSQQQPGLLNIGQQARNVHPGFQSDADKQRNFGLKNNHAGAAAAWNSPNVNPGAQQPGSFPNGQQNHTQAQASSQQPPQPPTQQHLNAPPGVPPPPSFPQQPTPAQQTPYIANGTVADTPHHPSQGPAHASAVPQTPAQQVLMSPADRWGLLGLLALIKSADPDQSLLAIGTDLGTMGLDMQNPGSLYSTFITPWADSSAAHTVEPDFHLPACYNVQPPPPGPNKAAAFSDETLFFMFYSSPRDALQEIAAQELFNRNWRYHKDLRLWITKESGTQPSQKVPGGEQGRYSFWDPEMWEKSQKEMTVLYSDLEEKHPVFAPTQTLQLNAGATQSHPTPQPARVGQAFQGISMSAM</sequence>
<proteinExistence type="inferred from homology"/>
<dbReference type="GO" id="GO:0000289">
    <property type="term" value="P:nuclear-transcribed mRNA poly(A) tail shortening"/>
    <property type="evidence" value="ECO:0007669"/>
    <property type="project" value="UniProtKB-ARBA"/>
</dbReference>
<keyword evidence="2" id="KW-0805">Transcription regulation</keyword>
<feature type="compositionally biased region" description="Low complexity" evidence="4">
    <location>
        <begin position="142"/>
        <end position="155"/>
    </location>
</feature>
<accession>A0A4Q9PU45</accession>
<feature type="compositionally biased region" description="Low complexity" evidence="4">
    <location>
        <begin position="224"/>
        <end position="238"/>
    </location>
</feature>
<protein>
    <recommendedName>
        <fullName evidence="5">NOT2/NOT3/NOT5 C-terminal domain-containing protein</fullName>
    </recommendedName>
</protein>
<dbReference type="InterPro" id="IPR038635">
    <property type="entry name" value="CCR4-NOT_su2/3/5_C_sf"/>
</dbReference>
<feature type="compositionally biased region" description="Polar residues" evidence="4">
    <location>
        <begin position="62"/>
        <end position="86"/>
    </location>
</feature>
<keyword evidence="7" id="KW-1185">Reference proteome</keyword>
<name>A0A4Q9PU45_9APHY</name>
<feature type="compositionally biased region" description="Gly residues" evidence="4">
    <location>
        <begin position="192"/>
        <end position="205"/>
    </location>
</feature>
<evidence type="ECO:0000256" key="4">
    <source>
        <dbReference type="SAM" id="MobiDB-lite"/>
    </source>
</evidence>
<dbReference type="InterPro" id="IPR040168">
    <property type="entry name" value="Not2/3/5"/>
</dbReference>
<evidence type="ECO:0000256" key="1">
    <source>
        <dbReference type="ARBA" id="ARBA00007682"/>
    </source>
</evidence>
<reference evidence="6 7" key="1">
    <citation type="submission" date="2019-01" db="EMBL/GenBank/DDBJ databases">
        <title>Draft genome sequences of three monokaryotic isolates of the white-rot basidiomycete fungus Dichomitus squalens.</title>
        <authorList>
            <consortium name="DOE Joint Genome Institute"/>
            <person name="Lopez S.C."/>
            <person name="Andreopoulos B."/>
            <person name="Pangilinan J."/>
            <person name="Lipzen A."/>
            <person name="Riley R."/>
            <person name="Ahrendt S."/>
            <person name="Ng V."/>
            <person name="Barry K."/>
            <person name="Daum C."/>
            <person name="Grigoriev I.V."/>
            <person name="Hilden K.S."/>
            <person name="Makela M.R."/>
            <person name="de Vries R.P."/>
        </authorList>
    </citation>
    <scope>NUCLEOTIDE SEQUENCE [LARGE SCALE GENOMIC DNA]</scope>
    <source>
        <strain evidence="6 7">CBS 464.89</strain>
    </source>
</reference>
<evidence type="ECO:0000256" key="2">
    <source>
        <dbReference type="ARBA" id="ARBA00023015"/>
    </source>
</evidence>
<gene>
    <name evidence="6" type="ORF">BD310DRAFT_948974</name>
</gene>
<dbReference type="PANTHER" id="PTHR23326">
    <property type="entry name" value="CCR4 NOT-RELATED"/>
    <property type="match status" value="1"/>
</dbReference>
<dbReference type="Proteomes" id="UP000292082">
    <property type="component" value="Unassembled WGS sequence"/>
</dbReference>
<feature type="region of interest" description="Disordered" evidence="4">
    <location>
        <begin position="1"/>
        <end position="408"/>
    </location>
</feature>
<dbReference type="EMBL" id="ML145129">
    <property type="protein sequence ID" value="TBU58072.1"/>
    <property type="molecule type" value="Genomic_DNA"/>
</dbReference>
<dbReference type="Gene3D" id="2.30.30.1020">
    <property type="entry name" value="CCR4-NOT complex subunit 2/3/5, C-terminal domain"/>
    <property type="match status" value="1"/>
</dbReference>
<feature type="compositionally biased region" description="Polar residues" evidence="4">
    <location>
        <begin position="249"/>
        <end position="270"/>
    </location>
</feature>
<feature type="compositionally biased region" description="Low complexity" evidence="4">
    <location>
        <begin position="35"/>
        <end position="51"/>
    </location>
</feature>